<dbReference type="Proteomes" id="UP000234323">
    <property type="component" value="Unassembled WGS sequence"/>
</dbReference>
<feature type="transmembrane region" description="Helical" evidence="1">
    <location>
        <begin position="135"/>
        <end position="154"/>
    </location>
</feature>
<protein>
    <submittedName>
        <fullName evidence="2">Uncharacterized protein</fullName>
    </submittedName>
</protein>
<dbReference type="AlphaFoldDB" id="A0A2I1HKY7"/>
<dbReference type="SUPFAM" id="SSF69322">
    <property type="entry name" value="Tricorn protease domain 2"/>
    <property type="match status" value="1"/>
</dbReference>
<evidence type="ECO:0000313" key="3">
    <source>
        <dbReference type="Proteomes" id="UP000234323"/>
    </source>
</evidence>
<dbReference type="VEuPathDB" id="FungiDB:FUN_009654"/>
<evidence type="ECO:0000313" key="2">
    <source>
        <dbReference type="EMBL" id="PKY59538.1"/>
    </source>
</evidence>
<reference evidence="2 3" key="1">
    <citation type="submission" date="2015-10" db="EMBL/GenBank/DDBJ databases">
        <title>Genome analyses suggest a sexual origin of heterokaryosis in a supposedly ancient asexual fungus.</title>
        <authorList>
            <person name="Ropars J."/>
            <person name="Sedzielewska K."/>
            <person name="Noel J."/>
            <person name="Charron P."/>
            <person name="Farinelli L."/>
            <person name="Marton T."/>
            <person name="Kruger M."/>
            <person name="Pelin A."/>
            <person name="Brachmann A."/>
            <person name="Corradi N."/>
        </authorList>
    </citation>
    <scope>NUCLEOTIDE SEQUENCE [LARGE SCALE GENOMIC DNA]</scope>
    <source>
        <strain evidence="2 3">A4</strain>
    </source>
</reference>
<comment type="caution">
    <text evidence="2">The sequence shown here is derived from an EMBL/GenBank/DDBJ whole genome shotgun (WGS) entry which is preliminary data.</text>
</comment>
<keyword evidence="1" id="KW-0472">Membrane</keyword>
<proteinExistence type="predicted"/>
<feature type="transmembrane region" description="Helical" evidence="1">
    <location>
        <begin position="160"/>
        <end position="179"/>
    </location>
</feature>
<organism evidence="2 3">
    <name type="scientific">Rhizophagus irregularis</name>
    <dbReference type="NCBI Taxonomy" id="588596"/>
    <lineage>
        <taxon>Eukaryota</taxon>
        <taxon>Fungi</taxon>
        <taxon>Fungi incertae sedis</taxon>
        <taxon>Mucoromycota</taxon>
        <taxon>Glomeromycotina</taxon>
        <taxon>Glomeromycetes</taxon>
        <taxon>Glomerales</taxon>
        <taxon>Glomeraceae</taxon>
        <taxon>Rhizophagus</taxon>
    </lineage>
</organism>
<keyword evidence="1" id="KW-1133">Transmembrane helix</keyword>
<dbReference type="EMBL" id="LLXI01003613">
    <property type="protein sequence ID" value="PKY59538.1"/>
    <property type="molecule type" value="Genomic_DNA"/>
</dbReference>
<keyword evidence="1" id="KW-0812">Transmembrane</keyword>
<sequence length="509" mass="58778">MGEIGIDIDEKERFDEKEYVDEKKEYEEKVAISPDGSIVATFHSHGSYITITKVATNEKAKISFDKPFDNNILGWSLAVSDIIDNNTGDNNTSDNNNVGFVAISCITNEDMSTKGIEKVNKFQIAFDILKQFIQLFFKIFIPYCFVFFSLILIIFLTLPILLSVFFLCLIVLPNLYYLIRLGMSYYVTNKDDLEQFQLSWNSGKGITQLFKFSFNDDTNKPNPIHKSHFGGVIGFLKNSKNSAILICTNCIKIQKIYIRLNKNDFKSESYLLPENLFEKLVKVDNAKLNWKYLSKSRYQEFLIIDIDDYQKMQNIEIYDINTLQLVNVFYRCHSDDYLVSRNNEPGIFAISTDSRLFAYSYGSNIITIYLMESGLEVVSKRFDNVYKIKVLEFIEEDKKLFIIEQGKCGDVKFHIWIISGCLNDYFSISKDSKDDIGLSNSNIPTFSKYDEYFNALAKANGKVVFKIDGEQFRVVHEITTQRTIFGENDAVTDEPILKPKIVCYNSKEW</sequence>
<keyword evidence="3" id="KW-1185">Reference proteome</keyword>
<gene>
    <name evidence="2" type="ORF">RhiirA4_515519</name>
</gene>
<accession>A0A2I1HKY7</accession>
<name>A0A2I1HKY7_9GLOM</name>
<evidence type="ECO:0000256" key="1">
    <source>
        <dbReference type="SAM" id="Phobius"/>
    </source>
</evidence>